<dbReference type="InterPro" id="IPR013087">
    <property type="entry name" value="Znf_C2H2_type"/>
</dbReference>
<dbReference type="InterPro" id="IPR052797">
    <property type="entry name" value="RegFact_GeneExpr_CellDeath"/>
</dbReference>
<feature type="domain" description="Integrase catalytic" evidence="2">
    <location>
        <begin position="248"/>
        <end position="343"/>
    </location>
</feature>
<dbReference type="Proteomes" id="UP000271162">
    <property type="component" value="Unassembled WGS sequence"/>
</dbReference>
<sequence>SCLRTTRSRSTRQNSEFLVAFDSSNFTRKNHFYVLNPCSIIFDLLQLYQPLETESGSLLCKICLELGETVEFESRAAYTHHRYKVHGSYNNNHVCPVLHCREIYASMTVLRKHLTIDHKLPLEMHFRTFSNILEFERFRHLVEVLSNCRFMMHTKQPHNRRQIMHCSRSEHKIILQSKKHKLPRVRMTKEGALCPAHISFRVDGKTGRVNAFYQLFHYGHAKDYQDINEDEAPTRPVDVVFPEPPEHPADRPMQYVQMDLVSADSSVYINVIYSHILVITDIKTGFIFAKPIPETGAKQLLIRIITDIFLQFGVPGQVVLLAVFLSVLFVWFFFLSDIGRKFT</sequence>
<keyword evidence="1" id="KW-0472">Membrane</keyword>
<keyword evidence="1" id="KW-0812">Transmembrane</keyword>
<evidence type="ECO:0000313" key="4">
    <source>
        <dbReference type="Proteomes" id="UP000271162"/>
    </source>
</evidence>
<protein>
    <submittedName>
        <fullName evidence="5">Integrase catalytic domain-containing protein</fullName>
    </submittedName>
</protein>
<dbReference type="PROSITE" id="PS50994">
    <property type="entry name" value="INTEGRASE"/>
    <property type="match status" value="1"/>
</dbReference>
<evidence type="ECO:0000313" key="3">
    <source>
        <dbReference type="EMBL" id="VDL65366.1"/>
    </source>
</evidence>
<proteinExistence type="predicted"/>
<feature type="transmembrane region" description="Helical" evidence="1">
    <location>
        <begin position="308"/>
        <end position="334"/>
    </location>
</feature>
<dbReference type="AlphaFoldDB" id="A0A0N4XGX4"/>
<dbReference type="PANTHER" id="PTHR33936">
    <property type="entry name" value="PROTEIN CBG17840"/>
    <property type="match status" value="1"/>
</dbReference>
<evidence type="ECO:0000313" key="5">
    <source>
        <dbReference type="WBParaSite" id="NBR_0000177601-mRNA-1"/>
    </source>
</evidence>
<reference evidence="5" key="1">
    <citation type="submission" date="2017-02" db="UniProtKB">
        <authorList>
            <consortium name="WormBaseParasite"/>
        </authorList>
    </citation>
    <scope>IDENTIFICATION</scope>
</reference>
<dbReference type="STRING" id="27835.A0A0N4XGX4"/>
<keyword evidence="4" id="KW-1185">Reference proteome</keyword>
<name>A0A0N4XGX4_NIPBR</name>
<dbReference type="GO" id="GO:0003676">
    <property type="term" value="F:nucleic acid binding"/>
    <property type="evidence" value="ECO:0007669"/>
    <property type="project" value="InterPro"/>
</dbReference>
<dbReference type="InterPro" id="IPR001584">
    <property type="entry name" value="Integrase_cat-core"/>
</dbReference>
<evidence type="ECO:0000259" key="2">
    <source>
        <dbReference type="PROSITE" id="PS50994"/>
    </source>
</evidence>
<organism evidence="5">
    <name type="scientific">Nippostrongylus brasiliensis</name>
    <name type="common">Rat hookworm</name>
    <dbReference type="NCBI Taxonomy" id="27835"/>
    <lineage>
        <taxon>Eukaryota</taxon>
        <taxon>Metazoa</taxon>
        <taxon>Ecdysozoa</taxon>
        <taxon>Nematoda</taxon>
        <taxon>Chromadorea</taxon>
        <taxon>Rhabditida</taxon>
        <taxon>Rhabditina</taxon>
        <taxon>Rhabditomorpha</taxon>
        <taxon>Strongyloidea</taxon>
        <taxon>Heligmosomidae</taxon>
        <taxon>Nippostrongylus</taxon>
    </lineage>
</organism>
<keyword evidence="1" id="KW-1133">Transmembrane helix</keyword>
<reference evidence="3 4" key="2">
    <citation type="submission" date="2018-11" db="EMBL/GenBank/DDBJ databases">
        <authorList>
            <consortium name="Pathogen Informatics"/>
        </authorList>
    </citation>
    <scope>NUCLEOTIDE SEQUENCE [LARGE SCALE GENOMIC DNA]</scope>
</reference>
<dbReference type="WBParaSite" id="NBR_0000177601-mRNA-1">
    <property type="protein sequence ID" value="NBR_0000177601-mRNA-1"/>
    <property type="gene ID" value="NBR_0000177601"/>
</dbReference>
<dbReference type="SMART" id="SM00355">
    <property type="entry name" value="ZnF_C2H2"/>
    <property type="match status" value="2"/>
</dbReference>
<accession>A0A0N4XGX4</accession>
<gene>
    <name evidence="3" type="ORF">NBR_LOCUS1777</name>
</gene>
<dbReference type="InterPro" id="IPR036397">
    <property type="entry name" value="RNaseH_sf"/>
</dbReference>
<dbReference type="Gene3D" id="3.30.420.10">
    <property type="entry name" value="Ribonuclease H-like superfamily/Ribonuclease H"/>
    <property type="match status" value="1"/>
</dbReference>
<dbReference type="EMBL" id="UYSL01001603">
    <property type="protein sequence ID" value="VDL65366.1"/>
    <property type="molecule type" value="Genomic_DNA"/>
</dbReference>
<evidence type="ECO:0000256" key="1">
    <source>
        <dbReference type="SAM" id="Phobius"/>
    </source>
</evidence>
<dbReference type="PROSITE" id="PS00028">
    <property type="entry name" value="ZINC_FINGER_C2H2_1"/>
    <property type="match status" value="1"/>
</dbReference>
<dbReference type="GO" id="GO:0015074">
    <property type="term" value="P:DNA integration"/>
    <property type="evidence" value="ECO:0007669"/>
    <property type="project" value="InterPro"/>
</dbReference>
<dbReference type="PANTHER" id="PTHR33936:SF9">
    <property type="entry name" value="C2H2-TYPE DOMAIN-CONTAINING PROTEIN"/>
    <property type="match status" value="1"/>
</dbReference>